<sequence>MCANFLQLSQTIELSDRLHLSTGMGNVTERQAYCDEPAVPQTPKTSVSGTTQVVDHEDNSVTFQLFCFKQHLGQKENQLMKWATSKLLLTEKLLKISKNRSGRPLQPRILNTSWNEYDEALLTDDEDDVVTTKNDSLSKELTNLQKYRLELRDTILRVAEDRMKKREKKKLKRLKRRTLISSKKPSKKEKHQSRNVWYASQEQYQTDDMNMIVID</sequence>
<dbReference type="RefSeq" id="XP_030380653.1">
    <property type="nucleotide sequence ID" value="XM_030524793.1"/>
</dbReference>
<keyword evidence="2" id="KW-1185">Reference proteome</keyword>
<dbReference type="OrthoDB" id="8041167at2759"/>
<gene>
    <name evidence="3" type="primary">LOC115628610</name>
</gene>
<dbReference type="Proteomes" id="UP000504634">
    <property type="component" value="Unplaced"/>
</dbReference>
<dbReference type="InterPro" id="IPR007970">
    <property type="entry name" value="DUF733"/>
</dbReference>
<evidence type="ECO:0000256" key="1">
    <source>
        <dbReference type="SAM" id="MobiDB-lite"/>
    </source>
</evidence>
<organism evidence="2 3">
    <name type="scientific">Drosophila lebanonensis</name>
    <name type="common">Fruit fly</name>
    <name type="synonym">Scaptodrosophila lebanonensis</name>
    <dbReference type="NCBI Taxonomy" id="7225"/>
    <lineage>
        <taxon>Eukaryota</taxon>
        <taxon>Metazoa</taxon>
        <taxon>Ecdysozoa</taxon>
        <taxon>Arthropoda</taxon>
        <taxon>Hexapoda</taxon>
        <taxon>Insecta</taxon>
        <taxon>Pterygota</taxon>
        <taxon>Neoptera</taxon>
        <taxon>Endopterygota</taxon>
        <taxon>Diptera</taxon>
        <taxon>Brachycera</taxon>
        <taxon>Muscomorpha</taxon>
        <taxon>Ephydroidea</taxon>
        <taxon>Drosophilidae</taxon>
        <taxon>Scaptodrosophila</taxon>
    </lineage>
</organism>
<feature type="compositionally biased region" description="Basic residues" evidence="1">
    <location>
        <begin position="167"/>
        <end position="193"/>
    </location>
</feature>
<evidence type="ECO:0000313" key="2">
    <source>
        <dbReference type="Proteomes" id="UP000504634"/>
    </source>
</evidence>
<reference evidence="3" key="1">
    <citation type="submission" date="2025-08" db="UniProtKB">
        <authorList>
            <consortium name="RefSeq"/>
        </authorList>
    </citation>
    <scope>IDENTIFICATION</scope>
    <source>
        <strain evidence="3">11010-0011.00</strain>
        <tissue evidence="3">Whole body</tissue>
    </source>
</reference>
<feature type="region of interest" description="Disordered" evidence="1">
    <location>
        <begin position="167"/>
        <end position="196"/>
    </location>
</feature>
<accession>A0A6J2TZM5</accession>
<dbReference type="AlphaFoldDB" id="A0A6J2TZM5"/>
<dbReference type="Pfam" id="PF05306">
    <property type="entry name" value="DUF733"/>
    <property type="match status" value="1"/>
</dbReference>
<evidence type="ECO:0000313" key="3">
    <source>
        <dbReference type="RefSeq" id="XP_030380653.1"/>
    </source>
</evidence>
<dbReference type="GeneID" id="115628610"/>
<protein>
    <submittedName>
        <fullName evidence="3">Uncharacterized protein LOC115628610</fullName>
    </submittedName>
</protein>
<name>A0A6J2TZM5_DROLE</name>
<proteinExistence type="predicted"/>